<protein>
    <recommendedName>
        <fullName evidence="10">Radial spoke head protein 9 homolog</fullName>
    </recommendedName>
</protein>
<evidence type="ECO:0000256" key="11">
    <source>
        <dbReference type="SAM" id="MobiDB-lite"/>
    </source>
</evidence>
<feature type="compositionally biased region" description="Acidic residues" evidence="11">
    <location>
        <begin position="130"/>
        <end position="140"/>
    </location>
</feature>
<keyword evidence="4" id="KW-0282">Flagellum</keyword>
<keyword evidence="3" id="KW-0970">Cilium biogenesis/degradation</keyword>
<sequence length="422" mass="48650">MDLKTLYSTVHWLEFSSFTFNSEYYTLMTNSLLILQNENHFKKVFFWGILQCTEIDYYIVFGYKTDAISDRKYFYSEDCQNWKLLPIPQREHLILTELCKKPFKGDPGLVIEIVDDAPSEDLFASEINEDEQKETEELGSEQENQKNKEETRTSSQEKQDEVKSSVVEDKTDIEKGSKSELGNKPEAEKKTGETKQVEKPDDQNGPKLTQDENKPIDTKEELPPITSGELKEEDRLAAVIHIISEETSLAPRGGLFKQTDGFTIHSRAFEGLQLEDADELCSFQHYRRPQQDWNCNLMTRTDYNYAIDFLDTIDTDIPSDCWTAQLVEGDRAIVLRNLHWPGFSFFHHLTTPEHGFVYIGTGQRNLDIPFMTQIFAPIIEEKSSLVVSKEKPTVEFKESEEDTNLTNKESSKEVKDKINTSA</sequence>
<evidence type="ECO:0000256" key="2">
    <source>
        <dbReference type="ARBA" id="ARBA00022490"/>
    </source>
</evidence>
<comment type="subcellular location">
    <subcellularLocation>
        <location evidence="8">Cell projection</location>
        <location evidence="8">Kinocilium</location>
    </subcellularLocation>
    <subcellularLocation>
        <location evidence="1">Cytoplasm</location>
        <location evidence="1">Cytoskeleton</location>
        <location evidence="1">Flagellum axoneme</location>
    </subcellularLocation>
</comment>
<evidence type="ECO:0000256" key="5">
    <source>
        <dbReference type="ARBA" id="ARBA00023069"/>
    </source>
</evidence>
<dbReference type="GO" id="GO:0044458">
    <property type="term" value="P:motile cilium assembly"/>
    <property type="evidence" value="ECO:0007669"/>
    <property type="project" value="TreeGrafter"/>
</dbReference>
<keyword evidence="2" id="KW-0963">Cytoplasm</keyword>
<feature type="compositionally biased region" description="Basic and acidic residues" evidence="11">
    <location>
        <begin position="143"/>
        <end position="222"/>
    </location>
</feature>
<reference evidence="12" key="1">
    <citation type="submission" date="2015-11" db="EMBL/GenBank/DDBJ databases">
        <title>De novo transcriptome assembly of four potential Pierce s Disease insect vectors from Arizona vineyards.</title>
        <authorList>
            <person name="Tassone E.E."/>
        </authorList>
    </citation>
    <scope>NUCLEOTIDE SEQUENCE</scope>
</reference>
<dbReference type="InterPro" id="IPR055316">
    <property type="entry name" value="RSP9"/>
</dbReference>
<dbReference type="GO" id="GO:0060294">
    <property type="term" value="P:cilium movement involved in cell motility"/>
    <property type="evidence" value="ECO:0007669"/>
    <property type="project" value="TreeGrafter"/>
</dbReference>
<evidence type="ECO:0000256" key="3">
    <source>
        <dbReference type="ARBA" id="ARBA00022794"/>
    </source>
</evidence>
<evidence type="ECO:0000256" key="8">
    <source>
        <dbReference type="ARBA" id="ARBA00037822"/>
    </source>
</evidence>
<keyword evidence="6" id="KW-0206">Cytoskeleton</keyword>
<name>A0A1B6FI50_9HEMI</name>
<feature type="region of interest" description="Disordered" evidence="11">
    <location>
        <begin position="130"/>
        <end position="228"/>
    </location>
</feature>
<evidence type="ECO:0000256" key="1">
    <source>
        <dbReference type="ARBA" id="ARBA00004611"/>
    </source>
</evidence>
<dbReference type="GO" id="GO:0060091">
    <property type="term" value="C:kinocilium"/>
    <property type="evidence" value="ECO:0007669"/>
    <property type="project" value="UniProtKB-SubCell"/>
</dbReference>
<dbReference type="AlphaFoldDB" id="A0A1B6FI50"/>
<evidence type="ECO:0000256" key="10">
    <source>
        <dbReference type="ARBA" id="ARBA00041080"/>
    </source>
</evidence>
<dbReference type="PANTHER" id="PTHR22069:SF0">
    <property type="entry name" value="RADIAL SPOKE HEAD PROTEIN 9 HOMOLOG"/>
    <property type="match status" value="1"/>
</dbReference>
<comment type="similarity">
    <text evidence="9">Belongs to the flagellar radial spoke RSP9 family.</text>
</comment>
<dbReference type="PANTHER" id="PTHR22069">
    <property type="entry name" value="MITOCHONDRIAL RIBOSOMAL PROTEIN S18"/>
    <property type="match status" value="1"/>
</dbReference>
<keyword evidence="7" id="KW-0966">Cell projection</keyword>
<gene>
    <name evidence="12" type="ORF">g.28612</name>
</gene>
<feature type="compositionally biased region" description="Basic and acidic residues" evidence="11">
    <location>
        <begin position="409"/>
        <end position="422"/>
    </location>
</feature>
<evidence type="ECO:0000256" key="6">
    <source>
        <dbReference type="ARBA" id="ARBA00023212"/>
    </source>
</evidence>
<evidence type="ECO:0000256" key="4">
    <source>
        <dbReference type="ARBA" id="ARBA00022846"/>
    </source>
</evidence>
<evidence type="ECO:0000256" key="7">
    <source>
        <dbReference type="ARBA" id="ARBA00023273"/>
    </source>
</evidence>
<dbReference type="GO" id="GO:0005930">
    <property type="term" value="C:axoneme"/>
    <property type="evidence" value="ECO:0007669"/>
    <property type="project" value="TreeGrafter"/>
</dbReference>
<proteinExistence type="inferred from homology"/>
<organism evidence="12">
    <name type="scientific">Cuerna arida</name>
    <dbReference type="NCBI Taxonomy" id="1464854"/>
    <lineage>
        <taxon>Eukaryota</taxon>
        <taxon>Metazoa</taxon>
        <taxon>Ecdysozoa</taxon>
        <taxon>Arthropoda</taxon>
        <taxon>Hexapoda</taxon>
        <taxon>Insecta</taxon>
        <taxon>Pterygota</taxon>
        <taxon>Neoptera</taxon>
        <taxon>Paraneoptera</taxon>
        <taxon>Hemiptera</taxon>
        <taxon>Auchenorrhyncha</taxon>
        <taxon>Membracoidea</taxon>
        <taxon>Cicadellidae</taxon>
        <taxon>Cicadellinae</taxon>
        <taxon>Proconiini</taxon>
        <taxon>Cuerna</taxon>
    </lineage>
</organism>
<dbReference type="EMBL" id="GECZ01019888">
    <property type="protein sequence ID" value="JAS49881.1"/>
    <property type="molecule type" value="Transcribed_RNA"/>
</dbReference>
<feature type="region of interest" description="Disordered" evidence="11">
    <location>
        <begin position="390"/>
        <end position="422"/>
    </location>
</feature>
<accession>A0A1B6FI50</accession>
<evidence type="ECO:0000313" key="12">
    <source>
        <dbReference type="EMBL" id="JAS49881.1"/>
    </source>
</evidence>
<evidence type="ECO:0000256" key="9">
    <source>
        <dbReference type="ARBA" id="ARBA00038319"/>
    </source>
</evidence>
<dbReference type="GO" id="GO:0035082">
    <property type="term" value="P:axoneme assembly"/>
    <property type="evidence" value="ECO:0007669"/>
    <property type="project" value="InterPro"/>
</dbReference>
<keyword evidence="5" id="KW-0969">Cilium</keyword>